<organism evidence="2 3">
    <name type="scientific">Companilactobacillus mishanensis</name>
    <dbReference type="NCBI Taxonomy" id="2486008"/>
    <lineage>
        <taxon>Bacteria</taxon>
        <taxon>Bacillati</taxon>
        <taxon>Bacillota</taxon>
        <taxon>Bacilli</taxon>
        <taxon>Lactobacillales</taxon>
        <taxon>Lactobacillaceae</taxon>
        <taxon>Companilactobacillus</taxon>
    </lineage>
</organism>
<evidence type="ECO:0000313" key="3">
    <source>
        <dbReference type="Proteomes" id="UP000380386"/>
    </source>
</evidence>
<sequence>MGNENLIGVIVSVSGEECNVGMYEMSNDSNFLIDGELLNGPKVGAYLTIRQDTVKIIAIVTDEQIMDQKNSINSKEFDNRYSNNSINRVLKLKVVGVIEKGKFSITSQYVPMIGNELTLTTKEENIIIYGADTNTPCIPIGKSIREGQNIKLPINRFFASHIGIFGNTGSGKSNTLHKLYFELFCSEYLDGIKNHSRFFVIDFNGEYVGNGIFGLCNDDKKIYKLDTRRKGNVDRVPIQSSYLFDPDILSILFDARPATQVPFLRNALKKFNSFRFDNNKNIGKFIVGILTKILTTGNTVNSESLQAWIDCYGKYCDTLTSDELKKLSHNTNTGSFYFQESGASKKEYIGESVTLSDELMKQFKILDLINNLQIKYGELADENPLKQLQMFLDFQLIYKTAWHSEDSKYIQPLFNRIESNFNSLNKVITVKESLNGADYKMMNIISLVNCNSEVKRVVPMMLSKMIYDIQKESTDGVSINRTTHLIIDEAHNILNSSASNIGDNWRDYRLSVFEEIIKEGRKFGFFLTLASQRPADISTTILSQLHNYFIHRMVNDRDLQSILNTMPTIDRTSFNQIPSLGKGEAIVSGTAIPVPIALTVDFEKQIRPNSDDVILTEVWKE</sequence>
<dbReference type="PANTHER" id="PTHR42957:SF1">
    <property type="entry name" value="HELICASE MJ1565-RELATED"/>
    <property type="match status" value="1"/>
</dbReference>
<dbReference type="EMBL" id="VDFM01000012">
    <property type="protein sequence ID" value="MQS53134.1"/>
    <property type="molecule type" value="Genomic_DNA"/>
</dbReference>
<dbReference type="AlphaFoldDB" id="A0A5P0ZJ79"/>
<evidence type="ECO:0000259" key="1">
    <source>
        <dbReference type="Pfam" id="PF01935"/>
    </source>
</evidence>
<evidence type="ECO:0000313" key="2">
    <source>
        <dbReference type="EMBL" id="MQS53134.1"/>
    </source>
</evidence>
<dbReference type="InterPro" id="IPR027417">
    <property type="entry name" value="P-loop_NTPase"/>
</dbReference>
<name>A0A5P0ZJ79_9LACO</name>
<keyword evidence="2" id="KW-0547">Nucleotide-binding</keyword>
<accession>A0A5P0ZJ79</accession>
<protein>
    <submittedName>
        <fullName evidence="2">ATP-binding protein</fullName>
    </submittedName>
</protein>
<dbReference type="SUPFAM" id="SSF52540">
    <property type="entry name" value="P-loop containing nucleoside triphosphate hydrolases"/>
    <property type="match status" value="1"/>
</dbReference>
<feature type="domain" description="Helicase HerA central" evidence="1">
    <location>
        <begin position="138"/>
        <end position="308"/>
    </location>
</feature>
<proteinExistence type="predicted"/>
<dbReference type="Proteomes" id="UP000380386">
    <property type="component" value="Unassembled WGS sequence"/>
</dbReference>
<gene>
    <name evidence="2" type="ORF">FHL02_08885</name>
</gene>
<dbReference type="InterPro" id="IPR008571">
    <property type="entry name" value="HerA-like"/>
</dbReference>
<comment type="caution">
    <text evidence="2">The sequence shown here is derived from an EMBL/GenBank/DDBJ whole genome shotgun (WGS) entry which is preliminary data.</text>
</comment>
<dbReference type="InterPro" id="IPR002789">
    <property type="entry name" value="HerA_central"/>
</dbReference>
<dbReference type="Pfam" id="PF01935">
    <property type="entry name" value="DUF87"/>
    <property type="match status" value="1"/>
</dbReference>
<dbReference type="GO" id="GO:0005524">
    <property type="term" value="F:ATP binding"/>
    <property type="evidence" value="ECO:0007669"/>
    <property type="project" value="UniProtKB-KW"/>
</dbReference>
<dbReference type="Gene3D" id="3.40.50.300">
    <property type="entry name" value="P-loop containing nucleotide triphosphate hydrolases"/>
    <property type="match status" value="2"/>
</dbReference>
<keyword evidence="2" id="KW-0067">ATP-binding</keyword>
<dbReference type="PANTHER" id="PTHR42957">
    <property type="entry name" value="HELICASE MJ1565-RELATED"/>
    <property type="match status" value="1"/>
</dbReference>
<dbReference type="RefSeq" id="WP_153383655.1">
    <property type="nucleotide sequence ID" value="NZ_VDFM01000012.1"/>
</dbReference>
<dbReference type="OrthoDB" id="9806951at2"/>
<reference evidence="2 3" key="1">
    <citation type="journal article" date="2019" name="Syst. Appl. Microbiol.">
        <title>Polyphasic characterization of two novel Lactobacillus spp. isolated from blown salami packages: Description of Lactobacillus halodurans sp. nov. and Lactobacillus salsicarnum sp. nov.</title>
        <authorList>
            <person name="Schuster J.A."/>
            <person name="Klingl A."/>
            <person name="Vogel R.F."/>
            <person name="Ehrmann M.A."/>
        </authorList>
    </citation>
    <scope>NUCLEOTIDE SEQUENCE [LARGE SCALE GENOMIC DNA]</scope>
    <source>
        <strain evidence="2 3">TMW 1.2118</strain>
    </source>
</reference>